<protein>
    <submittedName>
        <fullName evidence="1">Uncharacterized protein</fullName>
    </submittedName>
</protein>
<dbReference type="EMBL" id="SRLO01000321">
    <property type="protein sequence ID" value="TNN61131.1"/>
    <property type="molecule type" value="Genomic_DNA"/>
</dbReference>
<evidence type="ECO:0000313" key="1">
    <source>
        <dbReference type="EMBL" id="TNN61131.1"/>
    </source>
</evidence>
<sequence>MVMYVNEWKTSGDFRFWWTDVASHLKHKRRVPVLVRESAVNFCLFFGELLLHVAEDGAELLQTQHHLLQLTRGVLRRPEENRGEPFNRHSMEHPPFSIELLKKGIPVSSVAFRAIQ</sequence>
<dbReference type="Proteomes" id="UP000314294">
    <property type="component" value="Unassembled WGS sequence"/>
</dbReference>
<dbReference type="AlphaFoldDB" id="A0A4Z2H649"/>
<accession>A0A4Z2H649</accession>
<evidence type="ECO:0000313" key="2">
    <source>
        <dbReference type="Proteomes" id="UP000314294"/>
    </source>
</evidence>
<name>A0A4Z2H649_9TELE</name>
<reference evidence="1 2" key="1">
    <citation type="submission" date="2019-03" db="EMBL/GenBank/DDBJ databases">
        <title>First draft genome of Liparis tanakae, snailfish: a comprehensive survey of snailfish specific genes.</title>
        <authorList>
            <person name="Kim W."/>
            <person name="Song I."/>
            <person name="Jeong J.-H."/>
            <person name="Kim D."/>
            <person name="Kim S."/>
            <person name="Ryu S."/>
            <person name="Song J.Y."/>
            <person name="Lee S.K."/>
        </authorList>
    </citation>
    <scope>NUCLEOTIDE SEQUENCE [LARGE SCALE GENOMIC DNA]</scope>
    <source>
        <tissue evidence="1">Muscle</tissue>
    </source>
</reference>
<keyword evidence="2" id="KW-1185">Reference proteome</keyword>
<organism evidence="1 2">
    <name type="scientific">Liparis tanakae</name>
    <name type="common">Tanaka's snailfish</name>
    <dbReference type="NCBI Taxonomy" id="230148"/>
    <lineage>
        <taxon>Eukaryota</taxon>
        <taxon>Metazoa</taxon>
        <taxon>Chordata</taxon>
        <taxon>Craniata</taxon>
        <taxon>Vertebrata</taxon>
        <taxon>Euteleostomi</taxon>
        <taxon>Actinopterygii</taxon>
        <taxon>Neopterygii</taxon>
        <taxon>Teleostei</taxon>
        <taxon>Neoteleostei</taxon>
        <taxon>Acanthomorphata</taxon>
        <taxon>Eupercaria</taxon>
        <taxon>Perciformes</taxon>
        <taxon>Cottioidei</taxon>
        <taxon>Cottales</taxon>
        <taxon>Liparidae</taxon>
        <taxon>Liparis</taxon>
    </lineage>
</organism>
<gene>
    <name evidence="1" type="ORF">EYF80_028639</name>
</gene>
<proteinExistence type="predicted"/>
<comment type="caution">
    <text evidence="1">The sequence shown here is derived from an EMBL/GenBank/DDBJ whole genome shotgun (WGS) entry which is preliminary data.</text>
</comment>